<protein>
    <submittedName>
        <fullName evidence="1">ArsR family transcriptional regulator</fullName>
    </submittedName>
</protein>
<sequence>MSNENTPSWNFLTNHSHVLICLARNAEQPLREVALSVGITERAVQRIVAELEEAGYLERMRVGRQNCYLIHTEGRLRHPLEAHRTIGALLDVVVPRPTKRIDLGGHGSEI</sequence>
<dbReference type="InterPro" id="IPR036390">
    <property type="entry name" value="WH_DNA-bd_sf"/>
</dbReference>
<dbReference type="InterPro" id="IPR011991">
    <property type="entry name" value="ArsR-like_HTH"/>
</dbReference>
<name>A0A317ZDN3_9BACT</name>
<comment type="caution">
    <text evidence="1">The sequence shown here is derived from an EMBL/GenBank/DDBJ whole genome shotgun (WGS) entry which is preliminary data.</text>
</comment>
<dbReference type="GO" id="GO:0006355">
    <property type="term" value="P:regulation of DNA-templated transcription"/>
    <property type="evidence" value="ECO:0007669"/>
    <property type="project" value="UniProtKB-ARBA"/>
</dbReference>
<dbReference type="AlphaFoldDB" id="A0A317ZDN3"/>
<evidence type="ECO:0000313" key="1">
    <source>
        <dbReference type="EMBL" id="PXA03415.1"/>
    </source>
</evidence>
<dbReference type="Proteomes" id="UP000247099">
    <property type="component" value="Unassembled WGS sequence"/>
</dbReference>
<evidence type="ECO:0000313" key="2">
    <source>
        <dbReference type="Proteomes" id="UP000247099"/>
    </source>
</evidence>
<dbReference type="OrthoDB" id="371140at2"/>
<dbReference type="EMBL" id="QHJQ01000009">
    <property type="protein sequence ID" value="PXA03415.1"/>
    <property type="molecule type" value="Genomic_DNA"/>
</dbReference>
<organism evidence="1 2">
    <name type="scientific">Coraliomargarita sinensis</name>
    <dbReference type="NCBI Taxonomy" id="2174842"/>
    <lineage>
        <taxon>Bacteria</taxon>
        <taxon>Pseudomonadati</taxon>
        <taxon>Verrucomicrobiota</taxon>
        <taxon>Opitutia</taxon>
        <taxon>Puniceicoccales</taxon>
        <taxon>Coraliomargaritaceae</taxon>
        <taxon>Coraliomargarita</taxon>
    </lineage>
</organism>
<gene>
    <name evidence="1" type="ORF">DDZ13_12025</name>
</gene>
<dbReference type="Pfam" id="PF13412">
    <property type="entry name" value="HTH_24"/>
    <property type="match status" value="1"/>
</dbReference>
<dbReference type="InterPro" id="IPR036388">
    <property type="entry name" value="WH-like_DNA-bd_sf"/>
</dbReference>
<reference evidence="1 2" key="1">
    <citation type="submission" date="2018-05" db="EMBL/GenBank/DDBJ databases">
        <title>Coraliomargarita sinensis sp. nov., isolated from a marine solar saltern.</title>
        <authorList>
            <person name="Zhou L.Y."/>
        </authorList>
    </citation>
    <scope>NUCLEOTIDE SEQUENCE [LARGE SCALE GENOMIC DNA]</scope>
    <source>
        <strain evidence="1 2">WN38</strain>
    </source>
</reference>
<dbReference type="InParanoid" id="A0A317ZDN3"/>
<accession>A0A317ZDN3</accession>
<dbReference type="CDD" id="cd00090">
    <property type="entry name" value="HTH_ARSR"/>
    <property type="match status" value="1"/>
</dbReference>
<keyword evidence="2" id="KW-1185">Reference proteome</keyword>
<proteinExistence type="predicted"/>
<dbReference type="SUPFAM" id="SSF46785">
    <property type="entry name" value="Winged helix' DNA-binding domain"/>
    <property type="match status" value="1"/>
</dbReference>
<dbReference type="RefSeq" id="WP_110131703.1">
    <property type="nucleotide sequence ID" value="NZ_QHJQ01000009.1"/>
</dbReference>
<dbReference type="Gene3D" id="1.10.10.10">
    <property type="entry name" value="Winged helix-like DNA-binding domain superfamily/Winged helix DNA-binding domain"/>
    <property type="match status" value="1"/>
</dbReference>